<evidence type="ECO:0000313" key="1">
    <source>
        <dbReference type="EMBL" id="RAU20742.1"/>
    </source>
</evidence>
<evidence type="ECO:0008006" key="3">
    <source>
        <dbReference type="Google" id="ProtNLM"/>
    </source>
</evidence>
<protein>
    <recommendedName>
        <fullName evidence="3">Replication protein</fullName>
    </recommendedName>
</protein>
<reference evidence="1 2" key="1">
    <citation type="submission" date="2017-11" db="EMBL/GenBank/DDBJ databases">
        <title>Draft genome sequence of magnetotactic bacterium Magnetospirillum kuznetsovii LBB-42.</title>
        <authorList>
            <person name="Grouzdev D.S."/>
            <person name="Rysina M.S."/>
            <person name="Baslerov R.V."/>
            <person name="Koziaeva V."/>
        </authorList>
    </citation>
    <scope>NUCLEOTIDE SEQUENCE [LARGE SCALE GENOMIC DNA]</scope>
    <source>
        <strain evidence="1 2">LBB-42</strain>
    </source>
</reference>
<dbReference type="AlphaFoldDB" id="A0A364NUL1"/>
<name>A0A364NUL1_9PROT</name>
<dbReference type="InterPro" id="IPR018777">
    <property type="entry name" value="Replication_initiator_prot_A"/>
</dbReference>
<dbReference type="OrthoDB" id="581589at2"/>
<dbReference type="Proteomes" id="UP000251075">
    <property type="component" value="Unassembled WGS sequence"/>
</dbReference>
<comment type="caution">
    <text evidence="1">The sequence shown here is derived from an EMBL/GenBank/DDBJ whole genome shotgun (WGS) entry which is preliminary data.</text>
</comment>
<dbReference type="Pfam" id="PF10134">
    <property type="entry name" value="RPA"/>
    <property type="match status" value="1"/>
</dbReference>
<keyword evidence="2" id="KW-1185">Reference proteome</keyword>
<organism evidence="1 2">
    <name type="scientific">Paramagnetospirillum kuznetsovii</name>
    <dbReference type="NCBI Taxonomy" id="2053833"/>
    <lineage>
        <taxon>Bacteria</taxon>
        <taxon>Pseudomonadati</taxon>
        <taxon>Pseudomonadota</taxon>
        <taxon>Alphaproteobacteria</taxon>
        <taxon>Rhodospirillales</taxon>
        <taxon>Magnetospirillaceae</taxon>
        <taxon>Paramagnetospirillum</taxon>
    </lineage>
</organism>
<accession>A0A364NUL1</accession>
<dbReference type="EMBL" id="PGTO01000017">
    <property type="protein sequence ID" value="RAU20742.1"/>
    <property type="molecule type" value="Genomic_DNA"/>
</dbReference>
<sequence length="421" mass="47649">MQMPAPLPRILAWVATAKQLAPQGPSLAPAWQWSKRKIEAASRARRRAQPVKMTRPNFAIRTICGMSVKLDTRQLEFDVLFDALPDVVLRDQRDALERPLVSLSKNIRTEPVEYRAGELVIRILPHQDFGQPTIWDYDIIIYLLGQVNERFRRERDGKPAPSSTLVKVGPNQYANKPNWKWNRPGIEALPTEILRGIRRVHDGKKSSGVLFSDLRAAIARLQTCVIETNLWHGRQLKNFRRFTLIHEFEELEPSEAGSGGMRFLLPEWMIESVRTRKGILAISPAYFDLTGGFERFLYRIARKVAGRQEKGFTLKMATLHERSGSAMDRNDFAKSIRRAIKGGKIPDYTFTLGRNHDGEELVNMVWNRGFKAGTDALDDDGDDAGNETPFGFEDEIVDNTAVHEAVAEAADLFGRIASKDG</sequence>
<gene>
    <name evidence="1" type="ORF">CU669_16800</name>
</gene>
<evidence type="ECO:0000313" key="2">
    <source>
        <dbReference type="Proteomes" id="UP000251075"/>
    </source>
</evidence>
<proteinExistence type="predicted"/>